<evidence type="ECO:0000256" key="5">
    <source>
        <dbReference type="ARBA" id="ARBA00023118"/>
    </source>
</evidence>
<protein>
    <submittedName>
        <fullName evidence="8">Interferon omega-1</fullName>
    </submittedName>
</protein>
<dbReference type="EMBL" id="KB365256">
    <property type="protein sequence ID" value="ELV11365.1"/>
    <property type="molecule type" value="Genomic_DNA"/>
</dbReference>
<dbReference type="AlphaFoldDB" id="L8Y8R7"/>
<keyword evidence="6" id="KW-1015">Disulfide bond</keyword>
<gene>
    <name evidence="8" type="ORF">TREES_T100014477</name>
</gene>
<dbReference type="Proteomes" id="UP000011518">
    <property type="component" value="Unassembled WGS sequence"/>
</dbReference>
<organism evidence="8 9">
    <name type="scientific">Tupaia chinensis</name>
    <name type="common">Chinese tree shrew</name>
    <name type="synonym">Tupaia belangeri chinensis</name>
    <dbReference type="NCBI Taxonomy" id="246437"/>
    <lineage>
        <taxon>Eukaryota</taxon>
        <taxon>Metazoa</taxon>
        <taxon>Chordata</taxon>
        <taxon>Craniata</taxon>
        <taxon>Vertebrata</taxon>
        <taxon>Euteleostomi</taxon>
        <taxon>Mammalia</taxon>
        <taxon>Eutheria</taxon>
        <taxon>Euarchontoglires</taxon>
        <taxon>Scandentia</taxon>
        <taxon>Tupaiidae</taxon>
        <taxon>Tupaia</taxon>
    </lineage>
</organism>
<dbReference type="SMART" id="SM00076">
    <property type="entry name" value="IFabd"/>
    <property type="match status" value="1"/>
</dbReference>
<name>L8Y8R7_TUPCH</name>
<keyword evidence="5 7" id="KW-0051">Antiviral defense</keyword>
<dbReference type="InParanoid" id="L8Y8R7"/>
<dbReference type="GO" id="GO:0051607">
    <property type="term" value="P:defense response to virus"/>
    <property type="evidence" value="ECO:0007669"/>
    <property type="project" value="UniProtKB-KW"/>
</dbReference>
<comment type="subcellular location">
    <subcellularLocation>
        <location evidence="1">Secreted</location>
    </subcellularLocation>
</comment>
<dbReference type="eggNOG" id="ENOG502TDM9">
    <property type="taxonomic scope" value="Eukaryota"/>
</dbReference>
<evidence type="ECO:0000256" key="4">
    <source>
        <dbReference type="ARBA" id="ARBA00022525"/>
    </source>
</evidence>
<dbReference type="Pfam" id="PF00143">
    <property type="entry name" value="Interferon"/>
    <property type="match status" value="1"/>
</dbReference>
<evidence type="ECO:0000256" key="6">
    <source>
        <dbReference type="ARBA" id="ARBA00023157"/>
    </source>
</evidence>
<keyword evidence="4" id="KW-0964">Secreted</keyword>
<accession>L8Y8R7</accession>
<dbReference type="InterPro" id="IPR000471">
    <property type="entry name" value="Interferon_alpha/beta/delta"/>
</dbReference>
<dbReference type="PANTHER" id="PTHR11691">
    <property type="entry name" value="TYPE I INTERFERON"/>
    <property type="match status" value="1"/>
</dbReference>
<reference evidence="9" key="1">
    <citation type="submission" date="2012-07" db="EMBL/GenBank/DDBJ databases">
        <title>Genome of the Chinese tree shrew, a rising model animal genetically related to primates.</title>
        <authorList>
            <person name="Zhang G."/>
            <person name="Fan Y."/>
            <person name="Yao Y."/>
            <person name="Huang Z."/>
        </authorList>
    </citation>
    <scope>NUCLEOTIDE SEQUENCE [LARGE SCALE GENOMIC DNA]</scope>
</reference>
<dbReference type="STRING" id="246437.L8Y8R7"/>
<evidence type="ECO:0000256" key="2">
    <source>
        <dbReference type="ARBA" id="ARBA00011033"/>
    </source>
</evidence>
<dbReference type="SUPFAM" id="SSF47266">
    <property type="entry name" value="4-helical cytokines"/>
    <property type="match status" value="1"/>
</dbReference>
<reference evidence="9" key="2">
    <citation type="journal article" date="2013" name="Nat. Commun.">
        <title>Genome of the Chinese tree shrew.</title>
        <authorList>
            <person name="Fan Y."/>
            <person name="Huang Z.Y."/>
            <person name="Cao C.C."/>
            <person name="Chen C.S."/>
            <person name="Chen Y.X."/>
            <person name="Fan D.D."/>
            <person name="He J."/>
            <person name="Hou H.L."/>
            <person name="Hu L."/>
            <person name="Hu X.T."/>
            <person name="Jiang X.T."/>
            <person name="Lai R."/>
            <person name="Lang Y.S."/>
            <person name="Liang B."/>
            <person name="Liao S.G."/>
            <person name="Mu D."/>
            <person name="Ma Y.Y."/>
            <person name="Niu Y.Y."/>
            <person name="Sun X.Q."/>
            <person name="Xia J.Q."/>
            <person name="Xiao J."/>
            <person name="Xiong Z.Q."/>
            <person name="Xu L."/>
            <person name="Yang L."/>
            <person name="Zhang Y."/>
            <person name="Zhao W."/>
            <person name="Zhao X.D."/>
            <person name="Zheng Y.T."/>
            <person name="Zhou J.M."/>
            <person name="Zhu Y.B."/>
            <person name="Zhang G.J."/>
            <person name="Wang J."/>
            <person name="Yao Y.G."/>
        </authorList>
    </citation>
    <scope>NUCLEOTIDE SEQUENCE [LARGE SCALE GENOMIC DNA]</scope>
</reference>
<evidence type="ECO:0000256" key="1">
    <source>
        <dbReference type="ARBA" id="ARBA00004613"/>
    </source>
</evidence>
<dbReference type="Gene3D" id="1.20.1250.10">
    <property type="match status" value="1"/>
</dbReference>
<dbReference type="PANTHER" id="PTHR11691:SF61">
    <property type="entry name" value="INTERFERON-DELTA-4"/>
    <property type="match status" value="1"/>
</dbReference>
<dbReference type="GO" id="GO:0005125">
    <property type="term" value="F:cytokine activity"/>
    <property type="evidence" value="ECO:0007669"/>
    <property type="project" value="UniProtKB-KW"/>
</dbReference>
<sequence>MPSSLQGESRETLRKLRQLQNVPSGSCIHDRINFRFPWKPHQFHETEATCFYHQMLDQIFNLFHTEDSHAPWGDLLLSQLLASLHYQQTELAKVQNLTCPDLGNVVRNYFRRIASYLQKKKYSPCAWERVRREIEERLFLLVSEAASEES</sequence>
<dbReference type="PRINTS" id="PR00266">
    <property type="entry name" value="INTERFERONAB"/>
</dbReference>
<evidence type="ECO:0000313" key="8">
    <source>
        <dbReference type="EMBL" id="ELV11365.1"/>
    </source>
</evidence>
<dbReference type="PROSITE" id="PS00252">
    <property type="entry name" value="INTERFERON_A_B_D"/>
    <property type="match status" value="1"/>
</dbReference>
<keyword evidence="3 7" id="KW-0202">Cytokine</keyword>
<evidence type="ECO:0000256" key="7">
    <source>
        <dbReference type="RuleBase" id="RU000436"/>
    </source>
</evidence>
<proteinExistence type="inferred from homology"/>
<evidence type="ECO:0000256" key="3">
    <source>
        <dbReference type="ARBA" id="ARBA00022514"/>
    </source>
</evidence>
<dbReference type="InterPro" id="IPR009079">
    <property type="entry name" value="4_helix_cytokine-like_core"/>
</dbReference>
<dbReference type="GO" id="GO:0005615">
    <property type="term" value="C:extracellular space"/>
    <property type="evidence" value="ECO:0007669"/>
    <property type="project" value="UniProtKB-KW"/>
</dbReference>
<dbReference type="GO" id="GO:0005126">
    <property type="term" value="F:cytokine receptor binding"/>
    <property type="evidence" value="ECO:0007669"/>
    <property type="project" value="InterPro"/>
</dbReference>
<evidence type="ECO:0000313" key="9">
    <source>
        <dbReference type="Proteomes" id="UP000011518"/>
    </source>
</evidence>
<keyword evidence="9" id="KW-1185">Reference proteome</keyword>
<comment type="similarity">
    <text evidence="2 7">Belongs to the alpha/beta interferon family.</text>
</comment>